<comment type="subcellular location">
    <subcellularLocation>
        <location evidence="11 12">Cell membrane</location>
        <topology evidence="11 12">Multi-pass membrane protein</topology>
    </subcellularLocation>
    <subcellularLocation>
        <location evidence="1">Membrane</location>
        <topology evidence="1">Multi-pass membrane protein</topology>
    </subcellularLocation>
</comment>
<keyword evidence="8 11" id="KW-0406">Ion transport</keyword>
<gene>
    <name evidence="11" type="primary">atpB</name>
    <name evidence="13" type="ORF">SB4_16635</name>
</gene>
<dbReference type="PANTHER" id="PTHR11410">
    <property type="entry name" value="ATP SYNTHASE SUBUNIT A"/>
    <property type="match status" value="1"/>
</dbReference>
<feature type="transmembrane region" description="Helical" evidence="11">
    <location>
        <begin position="199"/>
        <end position="221"/>
    </location>
</feature>
<organism evidence="13 14">
    <name type="scientific">Sphingomonas sanguinis</name>
    <dbReference type="NCBI Taxonomy" id="33051"/>
    <lineage>
        <taxon>Bacteria</taxon>
        <taxon>Pseudomonadati</taxon>
        <taxon>Pseudomonadota</taxon>
        <taxon>Alphaproteobacteria</taxon>
        <taxon>Sphingomonadales</taxon>
        <taxon>Sphingomonadaceae</taxon>
        <taxon>Sphingomonas</taxon>
    </lineage>
</organism>
<dbReference type="CDD" id="cd00310">
    <property type="entry name" value="ATP-synt_Fo_a_6"/>
    <property type="match status" value="1"/>
</dbReference>
<dbReference type="GO" id="GO:0045259">
    <property type="term" value="C:proton-transporting ATP synthase complex"/>
    <property type="evidence" value="ECO:0007669"/>
    <property type="project" value="UniProtKB-KW"/>
</dbReference>
<protein>
    <recommendedName>
        <fullName evidence="11 12">ATP synthase subunit a</fullName>
    </recommendedName>
    <alternativeName>
        <fullName evidence="11">ATP synthase F0 sector subunit a</fullName>
    </alternativeName>
    <alternativeName>
        <fullName evidence="11">F-ATPase subunit 6</fullName>
    </alternativeName>
</protein>
<comment type="caution">
    <text evidence="13">The sequence shown here is derived from an EMBL/GenBank/DDBJ whole genome shotgun (WGS) entry which is preliminary data.</text>
</comment>
<evidence type="ECO:0000256" key="11">
    <source>
        <dbReference type="HAMAP-Rule" id="MF_01393"/>
    </source>
</evidence>
<evidence type="ECO:0000256" key="3">
    <source>
        <dbReference type="ARBA" id="ARBA00022448"/>
    </source>
</evidence>
<evidence type="ECO:0000256" key="9">
    <source>
        <dbReference type="ARBA" id="ARBA00023136"/>
    </source>
</evidence>
<evidence type="ECO:0000256" key="1">
    <source>
        <dbReference type="ARBA" id="ARBA00004141"/>
    </source>
</evidence>
<dbReference type="InterPro" id="IPR000568">
    <property type="entry name" value="ATP_synth_F0_asu"/>
</dbReference>
<evidence type="ECO:0000256" key="7">
    <source>
        <dbReference type="ARBA" id="ARBA00022989"/>
    </source>
</evidence>
<keyword evidence="7 11" id="KW-1133">Transmembrane helix</keyword>
<dbReference type="GO" id="GO:0005886">
    <property type="term" value="C:plasma membrane"/>
    <property type="evidence" value="ECO:0007669"/>
    <property type="project" value="UniProtKB-SubCell"/>
</dbReference>
<dbReference type="PANTHER" id="PTHR11410:SF0">
    <property type="entry name" value="ATP SYNTHASE SUBUNIT A"/>
    <property type="match status" value="1"/>
</dbReference>
<comment type="similarity">
    <text evidence="2 11 12">Belongs to the ATPase A chain family.</text>
</comment>
<dbReference type="RefSeq" id="WP_058753484.1">
    <property type="nucleotide sequence ID" value="NZ_LDTE01000124.1"/>
</dbReference>
<evidence type="ECO:0000256" key="4">
    <source>
        <dbReference type="ARBA" id="ARBA00022547"/>
    </source>
</evidence>
<dbReference type="InterPro" id="IPR045083">
    <property type="entry name" value="ATP_synth_F0_asu_bact/mt"/>
</dbReference>
<dbReference type="PRINTS" id="PR00123">
    <property type="entry name" value="ATPASEA"/>
</dbReference>
<dbReference type="AlphaFoldDB" id="A0A147ILC8"/>
<feature type="transmembrane region" description="Helical" evidence="11">
    <location>
        <begin position="38"/>
        <end position="55"/>
    </location>
</feature>
<keyword evidence="3 11" id="KW-0813">Transport</keyword>
<keyword evidence="11" id="KW-1003">Cell membrane</keyword>
<keyword evidence="9 11" id="KW-0472">Membrane</keyword>
<dbReference type="InterPro" id="IPR035908">
    <property type="entry name" value="F0_ATP_A_sf"/>
</dbReference>
<keyword evidence="6 11" id="KW-0375">Hydrogen ion transport</keyword>
<comment type="function">
    <text evidence="11 12">Key component of the proton channel; it plays a direct role in the translocation of protons across the membrane.</text>
</comment>
<reference evidence="13 14" key="1">
    <citation type="journal article" date="2016" name="Front. Microbiol.">
        <title>Genomic Resource of Rice Seed Associated Bacteria.</title>
        <authorList>
            <person name="Midha S."/>
            <person name="Bansal K."/>
            <person name="Sharma S."/>
            <person name="Kumar N."/>
            <person name="Patil P.P."/>
            <person name="Chaudhry V."/>
            <person name="Patil P.B."/>
        </authorList>
    </citation>
    <scope>NUCLEOTIDE SEQUENCE [LARGE SCALE GENOMIC DNA]</scope>
    <source>
        <strain evidence="13 14">SB4</strain>
    </source>
</reference>
<evidence type="ECO:0000256" key="2">
    <source>
        <dbReference type="ARBA" id="ARBA00006810"/>
    </source>
</evidence>
<evidence type="ECO:0000256" key="8">
    <source>
        <dbReference type="ARBA" id="ARBA00023065"/>
    </source>
</evidence>
<feature type="transmembrane region" description="Helical" evidence="11">
    <location>
        <begin position="91"/>
        <end position="116"/>
    </location>
</feature>
<sequence length="263" mass="28639">MAAESGGKIDPMHQFLIEPVLGQHWVVGGYDLSFTNSALWMVATLVALWVFMIGGMKRDLVPGRWQAAVEGFTGFVNSMLTSNIGPEGKRFLPYVFSLFMFILFANVLGLLPFGVIKGVHPFTVTSHVTVTGVLALISFAIVLIVGFGRHGFHFFALFVPHGTPKLMIPLIFVVELMSFLVRPFSLGLRLFVAMTAGHILLKVLAAFVINGINMGPGYAALITLPSFLLMIGITLLELLVAAIQAYVFALLTSVYLNDAVNLH</sequence>
<keyword evidence="5 11" id="KW-0812">Transmembrane</keyword>
<evidence type="ECO:0000256" key="6">
    <source>
        <dbReference type="ARBA" id="ARBA00022781"/>
    </source>
</evidence>
<dbReference type="SUPFAM" id="SSF81336">
    <property type="entry name" value="F1F0 ATP synthase subunit A"/>
    <property type="match status" value="1"/>
</dbReference>
<dbReference type="Proteomes" id="UP000074072">
    <property type="component" value="Unassembled WGS sequence"/>
</dbReference>
<feature type="transmembrane region" description="Helical" evidence="11">
    <location>
        <begin position="128"/>
        <end position="147"/>
    </location>
</feature>
<keyword evidence="10 11" id="KW-0066">ATP synthesis</keyword>
<dbReference type="GO" id="GO:0046933">
    <property type="term" value="F:proton-transporting ATP synthase activity, rotational mechanism"/>
    <property type="evidence" value="ECO:0007669"/>
    <property type="project" value="UniProtKB-UniRule"/>
</dbReference>
<feature type="transmembrane region" description="Helical" evidence="11">
    <location>
        <begin position="227"/>
        <end position="256"/>
    </location>
</feature>
<accession>A0A147ILC8</accession>
<dbReference type="NCBIfam" id="NF004482">
    <property type="entry name" value="PRK05815.2-4"/>
    <property type="match status" value="1"/>
</dbReference>
<dbReference type="HAMAP" id="MF_01393">
    <property type="entry name" value="ATP_synth_a_bact"/>
    <property type="match status" value="1"/>
</dbReference>
<evidence type="ECO:0000256" key="5">
    <source>
        <dbReference type="ARBA" id="ARBA00022692"/>
    </source>
</evidence>
<name>A0A147ILC8_9SPHN</name>
<evidence type="ECO:0000256" key="12">
    <source>
        <dbReference type="RuleBase" id="RU000483"/>
    </source>
</evidence>
<dbReference type="PATRIC" id="fig|33051.4.peg.802"/>
<dbReference type="Pfam" id="PF00119">
    <property type="entry name" value="ATP-synt_A"/>
    <property type="match status" value="1"/>
</dbReference>
<proteinExistence type="inferred from homology"/>
<evidence type="ECO:0000313" key="14">
    <source>
        <dbReference type="Proteomes" id="UP000074072"/>
    </source>
</evidence>
<dbReference type="Gene3D" id="1.20.120.220">
    <property type="entry name" value="ATP synthase, F0 complex, subunit A"/>
    <property type="match status" value="1"/>
</dbReference>
<dbReference type="EMBL" id="LDTE01000124">
    <property type="protein sequence ID" value="KTT95859.1"/>
    <property type="molecule type" value="Genomic_DNA"/>
</dbReference>
<evidence type="ECO:0000313" key="13">
    <source>
        <dbReference type="EMBL" id="KTT95859.1"/>
    </source>
</evidence>
<evidence type="ECO:0000256" key="10">
    <source>
        <dbReference type="ARBA" id="ARBA00023310"/>
    </source>
</evidence>
<keyword evidence="4 11" id="KW-0138">CF(0)</keyword>
<dbReference type="OrthoDB" id="9809130at2"/>
<dbReference type="NCBIfam" id="TIGR01131">
    <property type="entry name" value="ATP_synt_6_or_A"/>
    <property type="match status" value="1"/>
</dbReference>